<keyword evidence="2" id="KW-1185">Reference proteome</keyword>
<feature type="non-terminal residue" evidence="1">
    <location>
        <position position="1"/>
    </location>
</feature>
<evidence type="ECO:0008006" key="3">
    <source>
        <dbReference type="Google" id="ProtNLM"/>
    </source>
</evidence>
<dbReference type="GeneID" id="36322853"/>
<dbReference type="OrthoDB" id="2793548at2759"/>
<dbReference type="InterPro" id="IPR016197">
    <property type="entry name" value="Chromo-like_dom_sf"/>
</dbReference>
<gene>
    <name evidence="1" type="ORF">POSPLADRAFT_1041405</name>
</gene>
<dbReference type="EMBL" id="KZ110605">
    <property type="protein sequence ID" value="OSX58307.1"/>
    <property type="molecule type" value="Genomic_DNA"/>
</dbReference>
<protein>
    <recommendedName>
        <fullName evidence="3">Chromo domain-containing protein</fullName>
    </recommendedName>
</protein>
<dbReference type="Proteomes" id="UP000194127">
    <property type="component" value="Unassembled WGS sequence"/>
</dbReference>
<dbReference type="STRING" id="670580.A0A1X6MPG2"/>
<evidence type="ECO:0000313" key="1">
    <source>
        <dbReference type="EMBL" id="OSX58307.1"/>
    </source>
</evidence>
<accession>A0A1X6MPG2</accession>
<dbReference type="AlphaFoldDB" id="A0A1X6MPG2"/>
<evidence type="ECO:0000313" key="2">
    <source>
        <dbReference type="Proteomes" id="UP000194127"/>
    </source>
</evidence>
<sequence length="143" mass="15885">IESFDCRKIGRRCDYLVHWCGQPVSERSRVGLSDVPRSLNESLGRFHRRHPSLPRPHRVAAILGPLGISGWHLSTRFACVSCFTPSRLACSTLLFAFVAHHSSDTSRLIRTLCAHHDPCRPRFASSLATIPWSSSVAVLRGVG</sequence>
<proteinExistence type="predicted"/>
<dbReference type="RefSeq" id="XP_024335101.1">
    <property type="nucleotide sequence ID" value="XM_024477903.1"/>
</dbReference>
<reference evidence="1 2" key="1">
    <citation type="submission" date="2017-04" db="EMBL/GenBank/DDBJ databases">
        <title>Genome Sequence of the Model Brown-Rot Fungus Postia placenta SB12.</title>
        <authorList>
            <consortium name="DOE Joint Genome Institute"/>
            <person name="Gaskell J."/>
            <person name="Kersten P."/>
            <person name="Larrondo L.F."/>
            <person name="Canessa P."/>
            <person name="Martinez D."/>
            <person name="Hibbett D."/>
            <person name="Schmoll M."/>
            <person name="Kubicek C.P."/>
            <person name="Martinez A.T."/>
            <person name="Yadav J."/>
            <person name="Master E."/>
            <person name="Magnuson J.K."/>
            <person name="James T."/>
            <person name="Yaver D."/>
            <person name="Berka R."/>
            <person name="Labutti K."/>
            <person name="Lipzen A."/>
            <person name="Aerts A."/>
            <person name="Barry K."/>
            <person name="Henrissat B."/>
            <person name="Blanchette R."/>
            <person name="Grigoriev I."/>
            <person name="Cullen D."/>
        </authorList>
    </citation>
    <scope>NUCLEOTIDE SEQUENCE [LARGE SCALE GENOMIC DNA]</scope>
    <source>
        <strain evidence="1 2">MAD-698-R-SB12</strain>
    </source>
</reference>
<name>A0A1X6MPG2_9APHY</name>
<organism evidence="1 2">
    <name type="scientific">Postia placenta MAD-698-R-SB12</name>
    <dbReference type="NCBI Taxonomy" id="670580"/>
    <lineage>
        <taxon>Eukaryota</taxon>
        <taxon>Fungi</taxon>
        <taxon>Dikarya</taxon>
        <taxon>Basidiomycota</taxon>
        <taxon>Agaricomycotina</taxon>
        <taxon>Agaricomycetes</taxon>
        <taxon>Polyporales</taxon>
        <taxon>Adustoporiaceae</taxon>
        <taxon>Rhodonia</taxon>
    </lineage>
</organism>
<dbReference type="SUPFAM" id="SSF54160">
    <property type="entry name" value="Chromo domain-like"/>
    <property type="match status" value="1"/>
</dbReference>